<dbReference type="Pfam" id="PF01400">
    <property type="entry name" value="Astacin"/>
    <property type="match status" value="1"/>
</dbReference>
<evidence type="ECO:0000256" key="7">
    <source>
        <dbReference type="RuleBase" id="RU361183"/>
    </source>
</evidence>
<reference evidence="9" key="1">
    <citation type="submission" date="2020-11" db="EMBL/GenBank/DDBJ databases">
        <authorList>
            <person name="Tran Van P."/>
        </authorList>
    </citation>
    <scope>NUCLEOTIDE SEQUENCE</scope>
</reference>
<comment type="caution">
    <text evidence="6">Lacks conserved residue(s) required for the propagation of feature annotation.</text>
</comment>
<dbReference type="InterPro" id="IPR024079">
    <property type="entry name" value="MetalloPept_cat_dom_sf"/>
</dbReference>
<evidence type="ECO:0000259" key="8">
    <source>
        <dbReference type="PROSITE" id="PS51864"/>
    </source>
</evidence>
<proteinExistence type="predicted"/>
<evidence type="ECO:0000256" key="1">
    <source>
        <dbReference type="ARBA" id="ARBA00022670"/>
    </source>
</evidence>
<dbReference type="Gene3D" id="3.40.390.10">
    <property type="entry name" value="Collagenase (Catalytic Domain)"/>
    <property type="match status" value="1"/>
</dbReference>
<keyword evidence="3 6" id="KW-0378">Hydrolase</keyword>
<feature type="domain" description="Peptidase M12A" evidence="8">
    <location>
        <begin position="1"/>
        <end position="106"/>
    </location>
</feature>
<dbReference type="AlphaFoldDB" id="A0A7R9MB98"/>
<evidence type="ECO:0000256" key="4">
    <source>
        <dbReference type="ARBA" id="ARBA00022833"/>
    </source>
</evidence>
<dbReference type="SUPFAM" id="SSF55486">
    <property type="entry name" value="Metalloproteases ('zincins'), catalytic domain"/>
    <property type="match status" value="1"/>
</dbReference>
<dbReference type="GO" id="GO:0008270">
    <property type="term" value="F:zinc ion binding"/>
    <property type="evidence" value="ECO:0007669"/>
    <property type="project" value="UniProtKB-UniRule"/>
</dbReference>
<evidence type="ECO:0000313" key="10">
    <source>
        <dbReference type="Proteomes" id="UP000728032"/>
    </source>
</evidence>
<evidence type="ECO:0000256" key="6">
    <source>
        <dbReference type="PROSITE-ProRule" id="PRU01211"/>
    </source>
</evidence>
<evidence type="ECO:0000256" key="3">
    <source>
        <dbReference type="ARBA" id="ARBA00022801"/>
    </source>
</evidence>
<keyword evidence="4 6" id="KW-0862">Zinc</keyword>
<dbReference type="InterPro" id="IPR001506">
    <property type="entry name" value="Peptidase_M12A"/>
</dbReference>
<dbReference type="Proteomes" id="UP000728032">
    <property type="component" value="Unassembled WGS sequence"/>
</dbReference>
<dbReference type="PANTHER" id="PTHR10127">
    <property type="entry name" value="DISCOIDIN, CUB, EGF, LAMININ , AND ZINC METALLOPROTEASE DOMAIN CONTAINING"/>
    <property type="match status" value="1"/>
</dbReference>
<dbReference type="GO" id="GO:0004222">
    <property type="term" value="F:metalloendopeptidase activity"/>
    <property type="evidence" value="ECO:0007669"/>
    <property type="project" value="UniProtKB-UniRule"/>
</dbReference>
<dbReference type="PANTHER" id="PTHR10127:SF780">
    <property type="entry name" value="METALLOENDOPEPTIDASE"/>
    <property type="match status" value="1"/>
</dbReference>
<keyword evidence="10" id="KW-1185">Reference proteome</keyword>
<evidence type="ECO:0000256" key="2">
    <source>
        <dbReference type="ARBA" id="ARBA00022723"/>
    </source>
</evidence>
<evidence type="ECO:0000256" key="5">
    <source>
        <dbReference type="ARBA" id="ARBA00023049"/>
    </source>
</evidence>
<feature type="binding site" evidence="6">
    <location>
        <position position="5"/>
    </location>
    <ligand>
        <name>Zn(2+)</name>
        <dbReference type="ChEBI" id="CHEBI:29105"/>
        <note>catalytic</note>
    </ligand>
</feature>
<name>A0A7R9MB98_9ACAR</name>
<keyword evidence="2 6" id="KW-0479">Metal-binding</keyword>
<feature type="binding site" evidence="6">
    <location>
        <position position="11"/>
    </location>
    <ligand>
        <name>Zn(2+)</name>
        <dbReference type="ChEBI" id="CHEBI:29105"/>
        <note>catalytic</note>
    </ligand>
</feature>
<gene>
    <name evidence="9" type="ORF">ONB1V03_LOCUS12373</name>
</gene>
<feature type="binding site" evidence="6">
    <location>
        <position position="1"/>
    </location>
    <ligand>
        <name>Zn(2+)</name>
        <dbReference type="ChEBI" id="CHEBI:29105"/>
        <note>catalytic</note>
    </ligand>
</feature>
<feature type="active site" evidence="6">
    <location>
        <position position="2"/>
    </location>
</feature>
<dbReference type="GO" id="GO:0006508">
    <property type="term" value="P:proteolysis"/>
    <property type="evidence" value="ECO:0007669"/>
    <property type="project" value="UniProtKB-KW"/>
</dbReference>
<accession>A0A7R9MB98</accession>
<feature type="non-terminal residue" evidence="9">
    <location>
        <position position="118"/>
    </location>
</feature>
<organism evidence="9">
    <name type="scientific">Oppiella nova</name>
    <dbReference type="NCBI Taxonomy" id="334625"/>
    <lineage>
        <taxon>Eukaryota</taxon>
        <taxon>Metazoa</taxon>
        <taxon>Ecdysozoa</taxon>
        <taxon>Arthropoda</taxon>
        <taxon>Chelicerata</taxon>
        <taxon>Arachnida</taxon>
        <taxon>Acari</taxon>
        <taxon>Acariformes</taxon>
        <taxon>Sarcoptiformes</taxon>
        <taxon>Oribatida</taxon>
        <taxon>Brachypylina</taxon>
        <taxon>Oppioidea</taxon>
        <taxon>Oppiidae</taxon>
        <taxon>Oppiella</taxon>
    </lineage>
</organism>
<evidence type="ECO:0000313" key="9">
    <source>
        <dbReference type="EMBL" id="CAD7655730.1"/>
    </source>
</evidence>
<dbReference type="EMBL" id="OC924771">
    <property type="protein sequence ID" value="CAD7655730.1"/>
    <property type="molecule type" value="Genomic_DNA"/>
</dbReference>
<comment type="cofactor">
    <cofactor evidence="6 7">
        <name>Zn(2+)</name>
        <dbReference type="ChEBI" id="CHEBI:29105"/>
    </cofactor>
    <text evidence="6 7">Binds 1 zinc ion per subunit.</text>
</comment>
<sequence>HEMLHSIGFIHEHQRPDRDQFVDIYFQNIAQGKADQFDVNTFRSYFHDYHLQYDIHSVMHYPEKSFSKDNLNTIVAKNGQRLGCFHLKQCPTLLDIQKINTVYNCSKNWGTSRIFPAK</sequence>
<dbReference type="EC" id="3.4.24.-" evidence="7"/>
<keyword evidence="1 6" id="KW-0645">Protease</keyword>
<dbReference type="PROSITE" id="PS51864">
    <property type="entry name" value="ASTACIN"/>
    <property type="match status" value="1"/>
</dbReference>
<protein>
    <recommendedName>
        <fullName evidence="7">Metalloendopeptidase</fullName>
        <ecNumber evidence="7">3.4.24.-</ecNumber>
    </recommendedName>
</protein>
<dbReference type="OrthoDB" id="291007at2759"/>
<dbReference type="PRINTS" id="PR00480">
    <property type="entry name" value="ASTACIN"/>
</dbReference>
<dbReference type="EMBL" id="CAJPVJ010009946">
    <property type="protein sequence ID" value="CAG2172917.1"/>
    <property type="molecule type" value="Genomic_DNA"/>
</dbReference>
<keyword evidence="5 6" id="KW-0482">Metalloprotease</keyword>